<accession>A0ACC2KH99</accession>
<gene>
    <name evidence="1" type="ORF">MRB53_028853</name>
</gene>
<protein>
    <submittedName>
        <fullName evidence="1">Uncharacterized protein</fullName>
    </submittedName>
</protein>
<proteinExistence type="predicted"/>
<name>A0ACC2KH99_PERAE</name>
<keyword evidence="2" id="KW-1185">Reference proteome</keyword>
<dbReference type="Proteomes" id="UP001234297">
    <property type="component" value="Chromosome 9"/>
</dbReference>
<evidence type="ECO:0000313" key="1">
    <source>
        <dbReference type="EMBL" id="KAJ8620324.1"/>
    </source>
</evidence>
<reference evidence="1 2" key="1">
    <citation type="journal article" date="2022" name="Hortic Res">
        <title>A haplotype resolved chromosomal level avocado genome allows analysis of novel avocado genes.</title>
        <authorList>
            <person name="Nath O."/>
            <person name="Fletcher S.J."/>
            <person name="Hayward A."/>
            <person name="Shaw L.M."/>
            <person name="Masouleh A.K."/>
            <person name="Furtado A."/>
            <person name="Henry R.J."/>
            <person name="Mitter N."/>
        </authorList>
    </citation>
    <scope>NUCLEOTIDE SEQUENCE [LARGE SCALE GENOMIC DNA]</scope>
    <source>
        <strain evidence="2">cv. Hass</strain>
    </source>
</reference>
<comment type="caution">
    <text evidence="1">The sequence shown here is derived from an EMBL/GenBank/DDBJ whole genome shotgun (WGS) entry which is preliminary data.</text>
</comment>
<dbReference type="EMBL" id="CM056817">
    <property type="protein sequence ID" value="KAJ8620324.1"/>
    <property type="molecule type" value="Genomic_DNA"/>
</dbReference>
<organism evidence="1 2">
    <name type="scientific">Persea americana</name>
    <name type="common">Avocado</name>
    <dbReference type="NCBI Taxonomy" id="3435"/>
    <lineage>
        <taxon>Eukaryota</taxon>
        <taxon>Viridiplantae</taxon>
        <taxon>Streptophyta</taxon>
        <taxon>Embryophyta</taxon>
        <taxon>Tracheophyta</taxon>
        <taxon>Spermatophyta</taxon>
        <taxon>Magnoliopsida</taxon>
        <taxon>Magnoliidae</taxon>
        <taxon>Laurales</taxon>
        <taxon>Lauraceae</taxon>
        <taxon>Persea</taxon>
    </lineage>
</organism>
<evidence type="ECO:0000313" key="2">
    <source>
        <dbReference type="Proteomes" id="UP001234297"/>
    </source>
</evidence>
<sequence>MALYACLFLAFLLFSCSLVVCDCLKVDGKENRSFYSFKVGSLAPSTTCYSPKGRRRTLFPGQCFAAKGHVNNVGCCRITTRFPLQNIKKGSQTISKYLQCIKHLSDSLDVVSSPVDIDELVLYALNGIPTEYNSIKTSIRMRSSAISIKELHVLLLVEEPNVDGTQSQPTDYITSAFVTSKSNDDGLSNDVSSCCTHGRSNNYKGGQNRGKRYFNRGGPGSGPSTGHGTSSQTSNNRPCCQICNRSGHTTLDCFHQMDCSYQVRQPPSQLAAMTASYNPAPYQNYYADYGATNHITNDLQNLSVHSDYLGKDKVSIGNGQGSVGEEYFPRVD</sequence>